<accession>S9R369</accession>
<evidence type="ECO:0000313" key="3">
    <source>
        <dbReference type="Proteomes" id="UP000011682"/>
    </source>
</evidence>
<gene>
    <name evidence="2" type="ORF">D187_005744</name>
</gene>
<sequence>MKIVLIDTKRGGMARLAAAVNNSKAGKVGTSGVSKQMAMPQADPRTKTSRTPYMSTHRPADVARTSIPTLWDTANAASLQPLASIFTAYSVVMTLE</sequence>
<evidence type="ECO:0000256" key="1">
    <source>
        <dbReference type="SAM" id="MobiDB-lite"/>
    </source>
</evidence>
<keyword evidence="3" id="KW-1185">Reference proteome</keyword>
<evidence type="ECO:0000313" key="2">
    <source>
        <dbReference type="EMBL" id="EPX63338.1"/>
    </source>
</evidence>
<protein>
    <submittedName>
        <fullName evidence="2">Oxidoreductase</fullName>
    </submittedName>
</protein>
<dbReference type="Proteomes" id="UP000011682">
    <property type="component" value="Unassembled WGS sequence"/>
</dbReference>
<dbReference type="AlphaFoldDB" id="S9R369"/>
<feature type="region of interest" description="Disordered" evidence="1">
    <location>
        <begin position="25"/>
        <end position="59"/>
    </location>
</feature>
<dbReference type="EMBL" id="ANAH02000005">
    <property type="protein sequence ID" value="EPX63338.1"/>
    <property type="molecule type" value="Genomic_DNA"/>
</dbReference>
<organism evidence="2 3">
    <name type="scientific">Cystobacter fuscus (strain ATCC 25194 / DSM 2262 / NBRC 100088 / M29)</name>
    <dbReference type="NCBI Taxonomy" id="1242864"/>
    <lineage>
        <taxon>Bacteria</taxon>
        <taxon>Pseudomonadati</taxon>
        <taxon>Myxococcota</taxon>
        <taxon>Myxococcia</taxon>
        <taxon>Myxococcales</taxon>
        <taxon>Cystobacterineae</taxon>
        <taxon>Archangiaceae</taxon>
        <taxon>Cystobacter</taxon>
    </lineage>
</organism>
<name>S9R369_CYSF2</name>
<reference evidence="2" key="1">
    <citation type="submission" date="2013-05" db="EMBL/GenBank/DDBJ databases">
        <title>Genome assembly of Cystobacter fuscus DSM 2262.</title>
        <authorList>
            <person name="Sharma G."/>
            <person name="Khatri I."/>
            <person name="Kaur C."/>
            <person name="Mayilraj S."/>
            <person name="Subramanian S."/>
        </authorList>
    </citation>
    <scope>NUCLEOTIDE SEQUENCE [LARGE SCALE GENOMIC DNA]</scope>
    <source>
        <strain evidence="2">DSM 2262</strain>
    </source>
</reference>
<proteinExistence type="predicted"/>
<comment type="caution">
    <text evidence="2">The sequence shown here is derived from an EMBL/GenBank/DDBJ whole genome shotgun (WGS) entry which is preliminary data.</text>
</comment>